<dbReference type="Pfam" id="PF02875">
    <property type="entry name" value="Mur_ligase_C"/>
    <property type="match status" value="1"/>
</dbReference>
<dbReference type="InterPro" id="IPR004101">
    <property type="entry name" value="Mur_ligase_C"/>
</dbReference>
<dbReference type="InterPro" id="IPR001645">
    <property type="entry name" value="Folylpolyglutamate_synth"/>
</dbReference>
<evidence type="ECO:0000256" key="3">
    <source>
        <dbReference type="ARBA" id="ARBA00004799"/>
    </source>
</evidence>
<evidence type="ECO:0000256" key="1">
    <source>
        <dbReference type="ARBA" id="ARBA00001946"/>
    </source>
</evidence>
<keyword evidence="12 23" id="KW-0547">Nucleotide-binding</keyword>
<comment type="similarity">
    <text evidence="5 23">Belongs to the folylpolyglutamate synthase family.</text>
</comment>
<dbReference type="EC" id="6.3.2.17" evidence="8"/>
<dbReference type="HOGENOM" id="CLU_015869_1_0_6"/>
<reference evidence="26 27" key="1">
    <citation type="journal article" date="2006" name="PLoS Biol.">
        <title>Metabolic complementarity and genomics of the dual bacterial symbiosis of sharpshooters.</title>
        <authorList>
            <person name="Wu D."/>
            <person name="Daugherty S.C."/>
            <person name="Van Aken S.E."/>
            <person name="Pai G.H."/>
            <person name="Watkins K.L."/>
            <person name="Khouri H."/>
            <person name="Tallon L.J."/>
            <person name="Zaborsky J.M."/>
            <person name="Dunbar H.E."/>
            <person name="Tran P.L."/>
            <person name="Moran N.A."/>
            <person name="Eisen J.A."/>
        </authorList>
    </citation>
    <scope>NUCLEOTIDE SEQUENCE [LARGE SCALE GENOMIC DNA]</scope>
    <source>
        <strain evidence="26">Hc</strain>
    </source>
</reference>
<dbReference type="Proteomes" id="UP000002427">
    <property type="component" value="Chromosome"/>
</dbReference>
<gene>
    <name evidence="26" type="primary">folC</name>
    <name evidence="26" type="ordered locus">BCI_0366</name>
</gene>
<dbReference type="STRING" id="374463.BCI_0366"/>
<dbReference type="EMBL" id="CP000238">
    <property type="protein sequence ID" value="ABF14128.1"/>
    <property type="molecule type" value="Genomic_DNA"/>
</dbReference>
<dbReference type="AlphaFoldDB" id="Q1LTA4"/>
<dbReference type="Gene3D" id="3.40.1190.10">
    <property type="entry name" value="Mur-like, catalytic domain"/>
    <property type="match status" value="1"/>
</dbReference>
<evidence type="ECO:0000256" key="4">
    <source>
        <dbReference type="ARBA" id="ARBA00005150"/>
    </source>
</evidence>
<comment type="catalytic activity">
    <reaction evidence="22">
        <text>7,8-dihydropteroate + L-glutamate + ATP = 7,8-dihydrofolate + ADP + phosphate + H(+)</text>
        <dbReference type="Rhea" id="RHEA:23584"/>
        <dbReference type="ChEBI" id="CHEBI:15378"/>
        <dbReference type="ChEBI" id="CHEBI:17839"/>
        <dbReference type="ChEBI" id="CHEBI:29985"/>
        <dbReference type="ChEBI" id="CHEBI:30616"/>
        <dbReference type="ChEBI" id="CHEBI:43474"/>
        <dbReference type="ChEBI" id="CHEBI:57451"/>
        <dbReference type="ChEBI" id="CHEBI:456216"/>
        <dbReference type="EC" id="6.3.2.12"/>
    </reaction>
</comment>
<dbReference type="PANTHER" id="PTHR11136:SF0">
    <property type="entry name" value="DIHYDROFOLATE SYNTHETASE-RELATED"/>
    <property type="match status" value="1"/>
</dbReference>
<comment type="pathway">
    <text evidence="3">Cofactor biosynthesis; tetrahydrofolate biosynthesis; 7,8-dihydrofolate from 2-amino-4-hydroxy-6-hydroxymethyl-7,8-dihydropteridine diphosphate and 4-aminobenzoate: step 2/2.</text>
</comment>
<dbReference type="GO" id="GO:0046872">
    <property type="term" value="F:metal ion binding"/>
    <property type="evidence" value="ECO:0007669"/>
    <property type="project" value="UniProtKB-KW"/>
</dbReference>
<dbReference type="KEGG" id="bci:BCI_0366"/>
<keyword evidence="11" id="KW-0479">Metal-binding</keyword>
<dbReference type="GO" id="GO:0004326">
    <property type="term" value="F:tetrahydrofolylpolyglutamate synthase activity"/>
    <property type="evidence" value="ECO:0007669"/>
    <property type="project" value="UniProtKB-EC"/>
</dbReference>
<dbReference type="GO" id="GO:0008841">
    <property type="term" value="F:dihydrofolate synthase activity"/>
    <property type="evidence" value="ECO:0007669"/>
    <property type="project" value="UniProtKB-EC"/>
</dbReference>
<dbReference type="InterPro" id="IPR036615">
    <property type="entry name" value="Mur_ligase_C_dom_sf"/>
</dbReference>
<dbReference type="OrthoDB" id="9809356at2"/>
<evidence type="ECO:0000256" key="22">
    <source>
        <dbReference type="ARBA" id="ARBA00049161"/>
    </source>
</evidence>
<evidence type="ECO:0000256" key="19">
    <source>
        <dbReference type="ARBA" id="ARBA00047493"/>
    </source>
</evidence>
<evidence type="ECO:0000256" key="20">
    <source>
        <dbReference type="ARBA" id="ARBA00047808"/>
    </source>
</evidence>
<evidence type="ECO:0000256" key="10">
    <source>
        <dbReference type="ARBA" id="ARBA00022598"/>
    </source>
</evidence>
<evidence type="ECO:0000256" key="7">
    <source>
        <dbReference type="ARBA" id="ARBA00013023"/>
    </source>
</evidence>
<proteinExistence type="inferred from homology"/>
<dbReference type="FunFam" id="3.40.1190.10:FF:000004">
    <property type="entry name" value="Dihydrofolate synthase/folylpolyglutamate synthase"/>
    <property type="match status" value="1"/>
</dbReference>
<dbReference type="PANTHER" id="PTHR11136">
    <property type="entry name" value="FOLYLPOLYGLUTAMATE SYNTHASE-RELATED"/>
    <property type="match status" value="1"/>
</dbReference>
<dbReference type="EC" id="6.3.2.12" evidence="7"/>
<sequence>MNQQKTNLFIPQANSSLTEWLYYIQNLHSKPIDLSLDRIRCVATNLNLLKPAPLVITVGGTNGKGTTCRLLEAILLYHGLQVGVFSSPHLLSYTERVRINGRQLIDTDHSKAMSVIETGRNDISLSYFEFSTLSTLQLFCQAMLDVVILEVGLGGRLDATNIIDADIAVITNIALDHTNLLGLDRDSIAREKAGIMRYGKPLIIGDSDRPIILDLLAANNNVMLFARDRDWGFSREKSNYWTWWGLDLELKKLPLPAAIPLDNAATALAVLCYLPIKVGKDCIHQGLQYAMLPGRFQIICKQPLVILDVAHNPHAANYLAYQLENLPLPKNSRIRAVVGMRADKDLSGTLNYLRDKVDIWYCATIPDQNAASAEELAALLDSNTQKFQDIASAWRQVILDAAPEDCILVFGSFHTVASVIRENLSN</sequence>
<comment type="pathway">
    <text evidence="4">Cofactor biosynthesis; tetrahydrofolylpolyglutamate biosynthesis.</text>
</comment>
<dbReference type="Gene3D" id="3.90.190.20">
    <property type="entry name" value="Mur ligase, C-terminal domain"/>
    <property type="match status" value="1"/>
</dbReference>
<protein>
    <recommendedName>
        <fullName evidence="9">Dihydrofolate synthase/folylpolyglutamate synthase</fullName>
        <ecNumber evidence="7">6.3.2.12</ecNumber>
        <ecNumber evidence="8">6.3.2.17</ecNumber>
    </recommendedName>
    <alternativeName>
        <fullName evidence="18">Folylpoly-gamma-glutamate synthetase-dihydrofolate synthetase</fullName>
    </alternativeName>
    <alternativeName>
        <fullName evidence="16">Folylpolyglutamate synthetase</fullName>
    </alternativeName>
    <alternativeName>
        <fullName evidence="17">Tetrahydrofolylpolyglutamate synthase</fullName>
    </alternativeName>
</protein>
<evidence type="ECO:0000256" key="6">
    <source>
        <dbReference type="ARBA" id="ARBA00011245"/>
    </source>
</evidence>
<dbReference type="Pfam" id="PF08245">
    <property type="entry name" value="Mur_ligase_M"/>
    <property type="match status" value="1"/>
</dbReference>
<comment type="cofactor">
    <cofactor evidence="1">
        <name>Mg(2+)</name>
        <dbReference type="ChEBI" id="CHEBI:18420"/>
    </cofactor>
</comment>
<dbReference type="SUPFAM" id="SSF53244">
    <property type="entry name" value="MurD-like peptide ligases, peptide-binding domain"/>
    <property type="match status" value="1"/>
</dbReference>
<dbReference type="NCBIfam" id="TIGR01499">
    <property type="entry name" value="folC"/>
    <property type="match status" value="1"/>
</dbReference>
<evidence type="ECO:0000256" key="14">
    <source>
        <dbReference type="ARBA" id="ARBA00022842"/>
    </source>
</evidence>
<dbReference type="SUPFAM" id="SSF53623">
    <property type="entry name" value="MurD-like peptide ligases, catalytic domain"/>
    <property type="match status" value="1"/>
</dbReference>
<evidence type="ECO:0000256" key="18">
    <source>
        <dbReference type="ARBA" id="ARBA00032510"/>
    </source>
</evidence>
<evidence type="ECO:0000256" key="23">
    <source>
        <dbReference type="PIRNR" id="PIRNR001563"/>
    </source>
</evidence>
<evidence type="ECO:0000256" key="11">
    <source>
        <dbReference type="ARBA" id="ARBA00022723"/>
    </source>
</evidence>
<dbReference type="NCBIfam" id="NF008101">
    <property type="entry name" value="PRK10846.1"/>
    <property type="match status" value="1"/>
</dbReference>
<dbReference type="PROSITE" id="PS01012">
    <property type="entry name" value="FOLYLPOLYGLU_SYNT_2"/>
    <property type="match status" value="1"/>
</dbReference>
<evidence type="ECO:0000256" key="2">
    <source>
        <dbReference type="ARBA" id="ARBA00002714"/>
    </source>
</evidence>
<dbReference type="GO" id="GO:0005524">
    <property type="term" value="F:ATP binding"/>
    <property type="evidence" value="ECO:0007669"/>
    <property type="project" value="UniProtKB-KW"/>
</dbReference>
<keyword evidence="14" id="KW-0460">Magnesium</keyword>
<dbReference type="GO" id="GO:0046656">
    <property type="term" value="P:folic acid biosynthetic process"/>
    <property type="evidence" value="ECO:0007669"/>
    <property type="project" value="UniProtKB-KW"/>
</dbReference>
<dbReference type="UniPathway" id="UPA00077">
    <property type="reaction ID" value="UER00157"/>
</dbReference>
<evidence type="ECO:0000256" key="21">
    <source>
        <dbReference type="ARBA" id="ARBA00049035"/>
    </source>
</evidence>
<evidence type="ECO:0000256" key="5">
    <source>
        <dbReference type="ARBA" id="ARBA00008276"/>
    </source>
</evidence>
<accession>Q1LTA4</accession>
<evidence type="ECO:0000256" key="15">
    <source>
        <dbReference type="ARBA" id="ARBA00022909"/>
    </source>
</evidence>
<name>Q1LTA4_BAUCH</name>
<comment type="function">
    <text evidence="2">Functions in two distinct reactions of the de novo folate biosynthetic pathway. Catalyzes the addition of a glutamate residue to dihydropteroate (7,8-dihydropteroate or H2Pte) to form dihydrofolate (7,8-dihydrofolate monoglutamate or H2Pte-Glu). Also catalyzes successive additions of L-glutamate to tetrahydrofolate or 10-formyltetrahydrofolate or 5,10-methylenetetrahydrofolate, leading to folylpolyglutamate derivatives.</text>
</comment>
<keyword evidence="10 23" id="KW-0436">Ligase</keyword>
<dbReference type="GO" id="GO:0046654">
    <property type="term" value="P:tetrahydrofolate biosynthetic process"/>
    <property type="evidence" value="ECO:0007669"/>
    <property type="project" value="UniProtKB-UniPathway"/>
</dbReference>
<dbReference type="RefSeq" id="WP_011520543.1">
    <property type="nucleotide sequence ID" value="NC_007984.1"/>
</dbReference>
<dbReference type="PIRSF" id="PIRSF001563">
    <property type="entry name" value="Folylpolyglu_synth"/>
    <property type="match status" value="1"/>
</dbReference>
<comment type="catalytic activity">
    <reaction evidence="21">
        <text>(6R)-5,10-methylenetetrahydrofolyl-(gamma-L-Glu)(n) + L-glutamate + ATP = (6R)-5,10-methylenetetrahydrofolyl-(gamma-L-Glu)(n+1) + ADP + phosphate + H(+)</text>
        <dbReference type="Rhea" id="RHEA:51912"/>
        <dbReference type="Rhea" id="RHEA-COMP:13257"/>
        <dbReference type="Rhea" id="RHEA-COMP:13258"/>
        <dbReference type="ChEBI" id="CHEBI:15378"/>
        <dbReference type="ChEBI" id="CHEBI:29985"/>
        <dbReference type="ChEBI" id="CHEBI:30616"/>
        <dbReference type="ChEBI" id="CHEBI:43474"/>
        <dbReference type="ChEBI" id="CHEBI:136572"/>
        <dbReference type="ChEBI" id="CHEBI:456216"/>
        <dbReference type="EC" id="6.3.2.17"/>
    </reaction>
</comment>
<evidence type="ECO:0000256" key="9">
    <source>
        <dbReference type="ARBA" id="ARBA00019357"/>
    </source>
</evidence>
<evidence type="ECO:0000256" key="12">
    <source>
        <dbReference type="ARBA" id="ARBA00022741"/>
    </source>
</evidence>
<keyword evidence="13 23" id="KW-0067">ATP-binding</keyword>
<feature type="domain" description="Mur ligase central" evidence="25">
    <location>
        <begin position="58"/>
        <end position="228"/>
    </location>
</feature>
<evidence type="ECO:0000259" key="24">
    <source>
        <dbReference type="Pfam" id="PF02875"/>
    </source>
</evidence>
<evidence type="ECO:0000256" key="16">
    <source>
        <dbReference type="ARBA" id="ARBA00030048"/>
    </source>
</evidence>
<comment type="catalytic activity">
    <reaction evidence="19">
        <text>(6S)-5,6,7,8-tetrahydrofolyl-(gamma-L-Glu)(n) + L-glutamate + ATP = (6S)-5,6,7,8-tetrahydrofolyl-(gamma-L-Glu)(n+1) + ADP + phosphate + H(+)</text>
        <dbReference type="Rhea" id="RHEA:10580"/>
        <dbReference type="Rhea" id="RHEA-COMP:14738"/>
        <dbReference type="Rhea" id="RHEA-COMP:14740"/>
        <dbReference type="ChEBI" id="CHEBI:15378"/>
        <dbReference type="ChEBI" id="CHEBI:29985"/>
        <dbReference type="ChEBI" id="CHEBI:30616"/>
        <dbReference type="ChEBI" id="CHEBI:43474"/>
        <dbReference type="ChEBI" id="CHEBI:141005"/>
        <dbReference type="ChEBI" id="CHEBI:456216"/>
        <dbReference type="EC" id="6.3.2.17"/>
    </reaction>
</comment>
<organism evidence="26 27">
    <name type="scientific">Baumannia cicadellinicola subsp. Homalodisca coagulata</name>
    <dbReference type="NCBI Taxonomy" id="374463"/>
    <lineage>
        <taxon>Bacteria</taxon>
        <taxon>Pseudomonadati</taxon>
        <taxon>Pseudomonadota</taxon>
        <taxon>Gammaproteobacteria</taxon>
        <taxon>Candidatus Palibaumannia</taxon>
    </lineage>
</organism>
<comment type="catalytic activity">
    <reaction evidence="20">
        <text>10-formyltetrahydrofolyl-(gamma-L-Glu)(n) + L-glutamate + ATP = 10-formyltetrahydrofolyl-(gamma-L-Glu)(n+1) + ADP + phosphate + H(+)</text>
        <dbReference type="Rhea" id="RHEA:51904"/>
        <dbReference type="Rhea" id="RHEA-COMP:13088"/>
        <dbReference type="Rhea" id="RHEA-COMP:14300"/>
        <dbReference type="ChEBI" id="CHEBI:15378"/>
        <dbReference type="ChEBI" id="CHEBI:29985"/>
        <dbReference type="ChEBI" id="CHEBI:30616"/>
        <dbReference type="ChEBI" id="CHEBI:43474"/>
        <dbReference type="ChEBI" id="CHEBI:134413"/>
        <dbReference type="ChEBI" id="CHEBI:456216"/>
        <dbReference type="EC" id="6.3.2.17"/>
    </reaction>
</comment>
<evidence type="ECO:0000313" key="26">
    <source>
        <dbReference type="EMBL" id="ABF14128.1"/>
    </source>
</evidence>
<evidence type="ECO:0000256" key="17">
    <source>
        <dbReference type="ARBA" id="ARBA00030592"/>
    </source>
</evidence>
<dbReference type="InterPro" id="IPR018109">
    <property type="entry name" value="Folylpolyglutamate_synth_CS"/>
</dbReference>
<evidence type="ECO:0000259" key="25">
    <source>
        <dbReference type="Pfam" id="PF08245"/>
    </source>
</evidence>
<evidence type="ECO:0000256" key="8">
    <source>
        <dbReference type="ARBA" id="ARBA00013025"/>
    </source>
</evidence>
<dbReference type="InterPro" id="IPR013221">
    <property type="entry name" value="Mur_ligase_cen"/>
</dbReference>
<keyword evidence="27" id="KW-1185">Reference proteome</keyword>
<dbReference type="InterPro" id="IPR036565">
    <property type="entry name" value="Mur-like_cat_sf"/>
</dbReference>
<comment type="subunit">
    <text evidence="6">Monomer.</text>
</comment>
<feature type="domain" description="Mur ligase C-terminal" evidence="24">
    <location>
        <begin position="294"/>
        <end position="413"/>
    </location>
</feature>
<dbReference type="GO" id="GO:0005737">
    <property type="term" value="C:cytoplasm"/>
    <property type="evidence" value="ECO:0007669"/>
    <property type="project" value="TreeGrafter"/>
</dbReference>
<keyword evidence="15" id="KW-0289">Folate biosynthesis</keyword>
<evidence type="ECO:0000313" key="27">
    <source>
        <dbReference type="Proteomes" id="UP000002427"/>
    </source>
</evidence>
<evidence type="ECO:0000256" key="13">
    <source>
        <dbReference type="ARBA" id="ARBA00022840"/>
    </source>
</evidence>